<dbReference type="GO" id="GO:0005262">
    <property type="term" value="F:calcium channel activity"/>
    <property type="evidence" value="ECO:0007669"/>
    <property type="project" value="TreeGrafter"/>
</dbReference>
<dbReference type="FunFam" id="2.60.60.20:FF:000022">
    <property type="entry name" value="Uncharacterized protein"/>
    <property type="match status" value="1"/>
</dbReference>
<feature type="transmembrane region" description="Helical" evidence="12">
    <location>
        <begin position="2671"/>
        <end position="2690"/>
    </location>
</feature>
<organism evidence="16 17">
    <name type="scientific">Macrostomum lignano</name>
    <dbReference type="NCBI Taxonomy" id="282301"/>
    <lineage>
        <taxon>Eukaryota</taxon>
        <taxon>Metazoa</taxon>
        <taxon>Spiralia</taxon>
        <taxon>Lophotrochozoa</taxon>
        <taxon>Platyhelminthes</taxon>
        <taxon>Rhabditophora</taxon>
        <taxon>Macrostomorpha</taxon>
        <taxon>Macrostomida</taxon>
        <taxon>Macrostomidae</taxon>
        <taxon>Macrostomum</taxon>
    </lineage>
</organism>
<dbReference type="CDD" id="cd00146">
    <property type="entry name" value="PKD"/>
    <property type="match status" value="1"/>
</dbReference>
<evidence type="ECO:0000256" key="12">
    <source>
        <dbReference type="SAM" id="Phobius"/>
    </source>
</evidence>
<dbReference type="Pfam" id="PF20519">
    <property type="entry name" value="Polycystin_dom"/>
    <property type="match status" value="1"/>
</dbReference>
<dbReference type="InterPro" id="IPR051223">
    <property type="entry name" value="Polycystin"/>
</dbReference>
<feature type="domain" description="PKD" evidence="14">
    <location>
        <begin position="888"/>
        <end position="950"/>
    </location>
</feature>
<feature type="chain" id="PRO_5009321429" evidence="13">
    <location>
        <begin position="26"/>
        <end position="3152"/>
    </location>
</feature>
<evidence type="ECO:0000256" key="4">
    <source>
        <dbReference type="ARBA" id="ARBA00022475"/>
    </source>
</evidence>
<dbReference type="PROSITE" id="PS51257">
    <property type="entry name" value="PROKAR_LIPOPROTEIN"/>
    <property type="match status" value="1"/>
</dbReference>
<dbReference type="GO" id="GO:0050982">
    <property type="term" value="P:detection of mechanical stimulus"/>
    <property type="evidence" value="ECO:0007669"/>
    <property type="project" value="TreeGrafter"/>
</dbReference>
<evidence type="ECO:0000256" key="10">
    <source>
        <dbReference type="PROSITE-ProRule" id="PRU00152"/>
    </source>
</evidence>
<feature type="transmembrane region" description="Helical" evidence="12">
    <location>
        <begin position="2819"/>
        <end position="2843"/>
    </location>
</feature>
<feature type="domain" description="PKD" evidence="14">
    <location>
        <begin position="804"/>
        <end position="865"/>
    </location>
</feature>
<keyword evidence="16" id="KW-1185">Reference proteome</keyword>
<dbReference type="Proteomes" id="UP000095280">
    <property type="component" value="Unplaced"/>
</dbReference>
<dbReference type="InterPro" id="IPR046791">
    <property type="entry name" value="Polycystin_dom"/>
</dbReference>
<comment type="subcellular location">
    <subcellularLocation>
        <location evidence="2">Cell membrane</location>
        <topology evidence="2">Multi-pass membrane protein</topology>
    </subcellularLocation>
    <subcellularLocation>
        <location evidence="1">Cell projection</location>
        <location evidence="1">Cilium</location>
    </subcellularLocation>
</comment>
<evidence type="ECO:0000256" key="3">
    <source>
        <dbReference type="ARBA" id="ARBA00007200"/>
    </source>
</evidence>
<protein>
    <submittedName>
        <fullName evidence="17">REJ domain-containing protein</fullName>
    </submittedName>
</protein>
<dbReference type="SMART" id="SM00308">
    <property type="entry name" value="LH2"/>
    <property type="match status" value="1"/>
</dbReference>
<feature type="domain" description="PLAT" evidence="15">
    <location>
        <begin position="2506"/>
        <end position="2625"/>
    </location>
</feature>
<dbReference type="CDD" id="cd01752">
    <property type="entry name" value="PLAT_polycystin"/>
    <property type="match status" value="1"/>
</dbReference>
<dbReference type="GO" id="GO:0005929">
    <property type="term" value="C:cilium"/>
    <property type="evidence" value="ECO:0007669"/>
    <property type="project" value="UniProtKB-SubCell"/>
</dbReference>
<dbReference type="SMART" id="SM00303">
    <property type="entry name" value="GPS"/>
    <property type="match status" value="1"/>
</dbReference>
<comment type="caution">
    <text evidence="10">Lacks conserved residue(s) required for the propagation of feature annotation.</text>
</comment>
<keyword evidence="4" id="KW-1003">Cell membrane</keyword>
<evidence type="ECO:0000256" key="11">
    <source>
        <dbReference type="SAM" id="MobiDB-lite"/>
    </source>
</evidence>
<dbReference type="GO" id="GO:0003676">
    <property type="term" value="F:nucleic acid binding"/>
    <property type="evidence" value="ECO:0007669"/>
    <property type="project" value="InterPro"/>
</dbReference>
<evidence type="ECO:0000256" key="7">
    <source>
        <dbReference type="ARBA" id="ARBA00023069"/>
    </source>
</evidence>
<feature type="transmembrane region" description="Helical" evidence="12">
    <location>
        <begin position="2710"/>
        <end position="2732"/>
    </location>
</feature>
<feature type="transmembrane region" description="Helical" evidence="12">
    <location>
        <begin position="2463"/>
        <end position="2481"/>
    </location>
</feature>
<dbReference type="SUPFAM" id="SSF49299">
    <property type="entry name" value="PKD domain"/>
    <property type="match status" value="2"/>
</dbReference>
<dbReference type="InterPro" id="IPR001024">
    <property type="entry name" value="PLAT/LH2_dom"/>
</dbReference>
<dbReference type="SUPFAM" id="SSF49723">
    <property type="entry name" value="Lipase/lipooxygenase domain (PLAT/LH2 domain)"/>
    <property type="match status" value="1"/>
</dbReference>
<proteinExistence type="inferred from homology"/>
<dbReference type="InterPro" id="IPR022409">
    <property type="entry name" value="PKD/Chitinase_dom"/>
</dbReference>
<name>A0A1I8J0W5_9PLAT</name>
<sequence length="3152" mass="347221">MRLMATLPAFLLGACALLLPPEASAVTFAGCFEEKSQERVFIQSPGDYDPDLLATEPVVCTSRCQQMSFAYAAIWQSRFCFCSDNINQTADFNITDLAAAACTAPEYVAVYNSEIATSIEDLEVTVGATTEVAVNTPLEVKALNVSAPLSNTFSTRLGYADDRFRKELIMSNGYATNKSYIQPGVFNIKAQAYQYENTVIGSGALQIKVTEPLSGINLTCPSVWITEKQMQCVLSIASGTGLRALINWGDGTTENFIVADPPWDRAGSPVATQNSEMENSSITGALVAADFKFEGTLQAFEFFAHTAGSLELLILRPACSGGTPYYCYSKDICDASNACNSDIDCAATSEILCPATENCWQASGSTCATKATKRNVTRSLHSTFNVAKKYSVSAQVGYNLLPVTDQFLVLPGDKIGFWGSVAIVAARPVSVVEGNDYSFSSGSSPTTLTTSSDLTAQPMQHQISAISRPVTSHRLDRTYSTTGNFTVKVTISNAYLTGVESNASQSVWIQPNINDTRFVPVKYVLAREPCNIALEPHTGVDVKYNWSYSDSSTTESTSVPVSTYSYSSAGPGFINVTAFTVFENKTNSTSFQIIERVNISALVLDGQIFGNDSAATVVLATGTDYNCTFSISPGSTYYVSSNAMRIPPLANIGYYNVNATCTNFLTSDSRSNVLYVEVPVTTFQLVTKAAEVNVAIQLKFRLNNCTHPKFEALLLNLTRAMTYNEPLLEVDMEPVTIAAVGKYVLISRAYNNVSDVLTVMNFTVQERIAGLNITIDNAVQEIGSVASFKISMTKGSGVQIDLAFGDGNSFNYTTEDIEPWGGRIILPNTTYATGGDYTVTLNASNLLGFEVLTLTVHVIAPLGIYQLVGPSVATLNTPVGFQLQLVVGSPPSLTTANFTWGDGTPISTFNNVQLNVDYNHTYTAVGGYAVSFSAKNPIPSTASNSTSIIVVKPIENPTVLFTPPVLAKGEVARAIVNVDSGTNITITLNPGDGNPAITYWIDSASTSTVVMNATYIINGTFTMNLTICNPYHCFVYTNNLPVVNKLDSGTLGLTNAGNVTFGRPLEFTFTYSGASADAPYGAMIEVRDSSDAVVQNSPVVIPITTLNLFPPVAGYIDYTFFVYNNGSNFTVAGPRIGTFTNITNLNFTLKYRTPGDTKLSSGYGPNQLMFPNKKDLVAVPTSDGYIQGYILSIEPIPVNVSAIKLCVFASNESAFKYIETTGAFEVTLTAWNPMSNATVTMNITVGGSILGGRVVDNDGVTKPKETRSVSLVWDVISDDTCVFVDLGLPQYRYVYGPANCNTTCGSSFDDTYQYTGALVTNNRLDFNVVYDKRGTYQVNVFACNEFTNSSFSGTLAVSNAKCRPPVVVFTDARYSTPDSPREILRSDQAIIECRIIELPCELTLSNKREWYFYKLDPISFGVIGSVNVTALPSSGNTILAVPKLFLDVGLYKVTVRVVMNTSITIEEFANSTSMYLQVGSSPLFIALNNGGMSEVKLTTRRQICLQPKMFSRDPDVNSTSVSNQGIGGWIYHCYQEGEAEPSDNSLTPLQTPKPSSFDFTGSPPAASGCFSSPPGIVSNDGSGVLCFDGRNLLSGRTYIFKVQGTKSGRKGKASIRIQMVDNLPATVVLRCNCSESPSACQSTSWHVKYLNHLNVWVDVDDTTRSQFIEGTSNSEISFSPGLFNSVNSRKYRVCLNVANGTDYDGEGCIQLFTNTMPTAGTCSCNATSGVAGISGFNITCSGYRDDDGIDSYKFFLVKEVNGKTSSLLLGYNHKPHFIGPFPFFSEVVTIQVVVSDVYGATVSNNYTQISLSKPSKAHTDSVIKSILGGSAPLLKTLNKGDMQDTCNELQNIAALVVESSHSEISKLTGDDSVTTAGSGYGDGTTNGERKIEALPPDVQAVYQKDRNDRAEVFKKLTTFLTTLTTADAKQVELVAGSMKGITEAMDDLPRSAQIGCKNKAIEMVGTLSHISDSVGKEQMEAIVTPLLTTLSQTMSACSAQVDWGITGDIEESKKSEYYEYDTDWESDRQGFMKSSSTLEAGSKFIKETNGVVQGKVSKEVSSDSIGAIEDLTVMLASKQVQGDKPLVIVTPQLSLVINNTSPDSLSGVQISAGRSSFSMPKGLCELTKASTSSGQCSGPNSAIAMAAFAMPTNPFPKMPTNNGDCSIPKSAEVVTLNLRGKDGKEIRIDNTGNNGVFEININKDPTFVEPKFTDPNPHQPIPRIPEGMEVPGSAEGPFEKNKKIYQKLILHDFQLTGNDQSVHFQVEFENFTRNVTKCRQFLVVGRLWHPPSLMDPEKGFDWWGMIPTNTEYCRVYPGADEPDPFTFFVSNDKFNKVKAKVRSRAPDWDKDVNKVKFGVRELEEEEFNKYTENNPPPIPYPYSKQFTIKYKVRIFSASCYATRRNEDSWSTSGCTVGNKTTVRTTQCLCSHLTSFAGGWVESPNTIDWNYVFSNFDFTKNPTLFVTQIVIAVLFTLIFIWARHGDKKDLEKLGVTPLYDNNPEHKYLYEIVVSTGMRRGAGTESKVHFILSGERDETDIRPLEDKKRKVLQRGCADRFLMAVERPLGALNFLRIWHDNSGRGASASWYCNSVVVIDLQTRRRYHFVLNRWLAVEEDDGVVDRVVPVAGLEELKDFNYMFSTQTKKDLTDGHLWLSIMARPPESRFTRVERVACCLFLLFLTMVTTCMFYQKEGPTKASATSGLNIGPFSLTPRMVWVGVVTNIITFVPLFLVMELFRRSRLRVGYVNQLKKAIDDHFDGSESDDFRYSDQSAKYQVQQPKSSGPTKPMQASTFGSSKQVNVDVDSDEEKPPKRPVRFPWWVRIISWIILILGTLTSAVFTTFYGIQFGDETCKKWISSLFVSFFASVMLSQPLKVLLVAFLTRLVKRNGLRFDEEWMYDEGDIDRQRKTGIEPPNAELLERARERRLKEKKMFEILREIVFYFMFYLLLLLVTFAFRDPNLYDMKSQMERLLLPRMDNATGEGIPGISTEAQFWQWLEDQFIPGIRADRWYNGAPPLFQRGYTGDRVGRLVGYAIMRQKRNKLNTCVVQPSVRYLVKNCIDTYNFIDEEKRDFDPKWTDYNPNTTALPQYEAFRYTSGSKLKSFGPYIARMHTYSPGGYVFQFRGSLKNIRSNIAELKTLHWLDKQTRAIFL</sequence>
<dbReference type="PANTHER" id="PTHR10877">
    <property type="entry name" value="POLYCYSTIN FAMILY MEMBER"/>
    <property type="match status" value="1"/>
</dbReference>
<evidence type="ECO:0000259" key="14">
    <source>
        <dbReference type="PROSITE" id="PS50093"/>
    </source>
</evidence>
<reference evidence="17" key="1">
    <citation type="submission" date="2016-11" db="UniProtKB">
        <authorList>
            <consortium name="WormBaseParasite"/>
        </authorList>
    </citation>
    <scope>IDENTIFICATION</scope>
</reference>
<dbReference type="InterPro" id="IPR000203">
    <property type="entry name" value="GPS"/>
</dbReference>
<dbReference type="PROSITE" id="PS50093">
    <property type="entry name" value="PKD"/>
    <property type="match status" value="3"/>
</dbReference>
<dbReference type="Gene3D" id="2.60.60.20">
    <property type="entry name" value="PLAT/LH2 domain"/>
    <property type="match status" value="1"/>
</dbReference>
<evidence type="ECO:0000256" key="2">
    <source>
        <dbReference type="ARBA" id="ARBA00004651"/>
    </source>
</evidence>
<dbReference type="PANTHER" id="PTHR10877:SF194">
    <property type="entry name" value="LOCATION OF VULVA DEFECTIVE 1"/>
    <property type="match status" value="1"/>
</dbReference>
<evidence type="ECO:0000256" key="6">
    <source>
        <dbReference type="ARBA" id="ARBA00022989"/>
    </source>
</evidence>
<dbReference type="InterPro" id="IPR046338">
    <property type="entry name" value="GAIN_dom_sf"/>
</dbReference>
<keyword evidence="13" id="KW-0732">Signal</keyword>
<dbReference type="Pfam" id="PF02010">
    <property type="entry name" value="REJ"/>
    <property type="match status" value="1"/>
</dbReference>
<dbReference type="InterPro" id="IPR042060">
    <property type="entry name" value="PLAT_polycystin1"/>
</dbReference>
<evidence type="ECO:0000256" key="1">
    <source>
        <dbReference type="ARBA" id="ARBA00004138"/>
    </source>
</evidence>
<evidence type="ECO:0000256" key="5">
    <source>
        <dbReference type="ARBA" id="ARBA00022692"/>
    </source>
</evidence>
<dbReference type="WBParaSite" id="maker-uti_cns_0045402-snap-gene-2.15-mRNA-1">
    <property type="protein sequence ID" value="maker-uti_cns_0045402-snap-gene-2.15-mRNA-1"/>
    <property type="gene ID" value="maker-uti_cns_0045402-snap-gene-2.15"/>
</dbReference>
<dbReference type="Pfam" id="PF01477">
    <property type="entry name" value="PLAT"/>
    <property type="match status" value="1"/>
</dbReference>
<evidence type="ECO:0000313" key="16">
    <source>
        <dbReference type="Proteomes" id="UP000095280"/>
    </source>
</evidence>
<keyword evidence="9" id="KW-0966">Cell projection</keyword>
<feature type="transmembrane region" description="Helical" evidence="12">
    <location>
        <begin position="2855"/>
        <end position="2881"/>
    </location>
</feature>
<dbReference type="Pfam" id="PF00801">
    <property type="entry name" value="PKD"/>
    <property type="match status" value="2"/>
</dbReference>
<dbReference type="SMART" id="SM00089">
    <property type="entry name" value="PKD"/>
    <property type="match status" value="4"/>
</dbReference>
<dbReference type="InterPro" id="IPR013783">
    <property type="entry name" value="Ig-like_fold"/>
</dbReference>
<dbReference type="Pfam" id="PF01825">
    <property type="entry name" value="GPS"/>
    <property type="match status" value="1"/>
</dbReference>
<dbReference type="Gene3D" id="2.60.40.10">
    <property type="entry name" value="Immunoglobulins"/>
    <property type="match status" value="2"/>
</dbReference>
<evidence type="ECO:0000256" key="9">
    <source>
        <dbReference type="ARBA" id="ARBA00023273"/>
    </source>
</evidence>
<dbReference type="InterPro" id="IPR002859">
    <property type="entry name" value="PKD/REJ-like"/>
</dbReference>
<dbReference type="PROSITE" id="PS50095">
    <property type="entry name" value="PLAT"/>
    <property type="match status" value="1"/>
</dbReference>
<dbReference type="GO" id="GO:0032259">
    <property type="term" value="P:methylation"/>
    <property type="evidence" value="ECO:0007669"/>
    <property type="project" value="InterPro"/>
</dbReference>
<feature type="region of interest" description="Disordered" evidence="11">
    <location>
        <begin position="2774"/>
        <end position="2811"/>
    </location>
</feature>
<feature type="domain" description="PKD" evidence="14">
    <location>
        <begin position="538"/>
        <end position="578"/>
    </location>
</feature>
<keyword evidence="6 12" id="KW-1133">Transmembrane helix</keyword>
<feature type="signal peptide" evidence="13">
    <location>
        <begin position="1"/>
        <end position="25"/>
    </location>
</feature>
<evidence type="ECO:0000313" key="17">
    <source>
        <dbReference type="WBParaSite" id="maker-uti_cns_0045402-snap-gene-2.15-mRNA-1"/>
    </source>
</evidence>
<dbReference type="InterPro" id="IPR035986">
    <property type="entry name" value="PKD_dom_sf"/>
</dbReference>
<dbReference type="InterPro" id="IPR000601">
    <property type="entry name" value="PKD_dom"/>
</dbReference>
<dbReference type="InterPro" id="IPR036392">
    <property type="entry name" value="PLAT/LH2_dom_sf"/>
</dbReference>
<keyword evidence="8 12" id="KW-0472">Membrane</keyword>
<accession>A0A1I8J0W5</accession>
<keyword evidence="5 12" id="KW-0812">Transmembrane</keyword>
<evidence type="ECO:0000259" key="15">
    <source>
        <dbReference type="PROSITE" id="PS50095"/>
    </source>
</evidence>
<keyword evidence="7" id="KW-0969">Cilium</keyword>
<dbReference type="GO" id="GO:0005886">
    <property type="term" value="C:plasma membrane"/>
    <property type="evidence" value="ECO:0007669"/>
    <property type="project" value="UniProtKB-SubCell"/>
</dbReference>
<dbReference type="GO" id="GO:0008168">
    <property type="term" value="F:methyltransferase activity"/>
    <property type="evidence" value="ECO:0007669"/>
    <property type="project" value="InterPro"/>
</dbReference>
<dbReference type="PROSITE" id="PS00092">
    <property type="entry name" value="N6_MTASE"/>
    <property type="match status" value="1"/>
</dbReference>
<dbReference type="Gene3D" id="2.60.220.50">
    <property type="match status" value="1"/>
</dbReference>
<feature type="compositionally biased region" description="Polar residues" evidence="11">
    <location>
        <begin position="2774"/>
        <end position="2799"/>
    </location>
</feature>
<feature type="transmembrane region" description="Helical" evidence="12">
    <location>
        <begin position="2935"/>
        <end position="2956"/>
    </location>
</feature>
<evidence type="ECO:0000256" key="13">
    <source>
        <dbReference type="SAM" id="SignalP"/>
    </source>
</evidence>
<evidence type="ECO:0000256" key="8">
    <source>
        <dbReference type="ARBA" id="ARBA00023136"/>
    </source>
</evidence>
<dbReference type="InterPro" id="IPR002052">
    <property type="entry name" value="DNA_methylase_N6_adenine_CS"/>
</dbReference>
<comment type="similarity">
    <text evidence="3">Belongs to the polycystin family.</text>
</comment>